<organism evidence="1 2">
    <name type="scientific">Helianthus annuus</name>
    <name type="common">Common sunflower</name>
    <dbReference type="NCBI Taxonomy" id="4232"/>
    <lineage>
        <taxon>Eukaryota</taxon>
        <taxon>Viridiplantae</taxon>
        <taxon>Streptophyta</taxon>
        <taxon>Embryophyta</taxon>
        <taxon>Tracheophyta</taxon>
        <taxon>Spermatophyta</taxon>
        <taxon>Magnoliopsida</taxon>
        <taxon>eudicotyledons</taxon>
        <taxon>Gunneridae</taxon>
        <taxon>Pentapetalae</taxon>
        <taxon>asterids</taxon>
        <taxon>campanulids</taxon>
        <taxon>Asterales</taxon>
        <taxon>Asteraceae</taxon>
        <taxon>Asteroideae</taxon>
        <taxon>Heliantheae alliance</taxon>
        <taxon>Heliantheae</taxon>
        <taxon>Helianthus</taxon>
    </lineage>
</organism>
<evidence type="ECO:0000313" key="1">
    <source>
        <dbReference type="EMBL" id="OTG18912.1"/>
    </source>
</evidence>
<dbReference type="AlphaFoldDB" id="A0A251U804"/>
<dbReference type="Proteomes" id="UP000215914">
    <property type="component" value="Chromosome 8"/>
</dbReference>
<proteinExistence type="predicted"/>
<evidence type="ECO:0000313" key="2">
    <source>
        <dbReference type="Proteomes" id="UP000215914"/>
    </source>
</evidence>
<dbReference type="EMBL" id="CM007897">
    <property type="protein sequence ID" value="OTG18912.1"/>
    <property type="molecule type" value="Genomic_DNA"/>
</dbReference>
<dbReference type="InParanoid" id="A0A251U804"/>
<gene>
    <name evidence="1" type="ORF">HannXRQ_Chr08g0228241</name>
</gene>
<keyword evidence="2" id="KW-1185">Reference proteome</keyword>
<name>A0A251U804_HELAN</name>
<accession>A0A251U804</accession>
<sequence>MGALAHMWLKIYIKNITHFTHISISSRPHISRPSLSVLECFYQRTPSCFLQIENWPSPATNRYN</sequence>
<reference evidence="2" key="1">
    <citation type="journal article" date="2017" name="Nature">
        <title>The sunflower genome provides insights into oil metabolism, flowering and Asterid evolution.</title>
        <authorList>
            <person name="Badouin H."/>
            <person name="Gouzy J."/>
            <person name="Grassa C.J."/>
            <person name="Murat F."/>
            <person name="Staton S.E."/>
            <person name="Cottret L."/>
            <person name="Lelandais-Briere C."/>
            <person name="Owens G.L."/>
            <person name="Carrere S."/>
            <person name="Mayjonade B."/>
            <person name="Legrand L."/>
            <person name="Gill N."/>
            <person name="Kane N.C."/>
            <person name="Bowers J.E."/>
            <person name="Hubner S."/>
            <person name="Bellec A."/>
            <person name="Berard A."/>
            <person name="Berges H."/>
            <person name="Blanchet N."/>
            <person name="Boniface M.C."/>
            <person name="Brunel D."/>
            <person name="Catrice O."/>
            <person name="Chaidir N."/>
            <person name="Claudel C."/>
            <person name="Donnadieu C."/>
            <person name="Faraut T."/>
            <person name="Fievet G."/>
            <person name="Helmstetter N."/>
            <person name="King M."/>
            <person name="Knapp S.J."/>
            <person name="Lai Z."/>
            <person name="Le Paslier M.C."/>
            <person name="Lippi Y."/>
            <person name="Lorenzon L."/>
            <person name="Mandel J.R."/>
            <person name="Marage G."/>
            <person name="Marchand G."/>
            <person name="Marquand E."/>
            <person name="Bret-Mestries E."/>
            <person name="Morien E."/>
            <person name="Nambeesan S."/>
            <person name="Nguyen T."/>
            <person name="Pegot-Espagnet P."/>
            <person name="Pouilly N."/>
            <person name="Raftis F."/>
            <person name="Sallet E."/>
            <person name="Schiex T."/>
            <person name="Thomas J."/>
            <person name="Vandecasteele C."/>
            <person name="Vares D."/>
            <person name="Vear F."/>
            <person name="Vautrin S."/>
            <person name="Crespi M."/>
            <person name="Mangin B."/>
            <person name="Burke J.M."/>
            <person name="Salse J."/>
            <person name="Munos S."/>
            <person name="Vincourt P."/>
            <person name="Rieseberg L.H."/>
            <person name="Langlade N.B."/>
        </authorList>
    </citation>
    <scope>NUCLEOTIDE SEQUENCE [LARGE SCALE GENOMIC DNA]</scope>
    <source>
        <strain evidence="2">cv. SF193</strain>
    </source>
</reference>
<protein>
    <submittedName>
        <fullName evidence="1">Uncharacterized protein</fullName>
    </submittedName>
</protein>